<accession>A0A5E8CMJ3</accession>
<dbReference type="EMBL" id="CABVLZ010000007">
    <property type="protein sequence ID" value="VVU95630.1"/>
    <property type="molecule type" value="Genomic_DNA"/>
</dbReference>
<evidence type="ECO:0000313" key="1">
    <source>
        <dbReference type="EMBL" id="VVU95630.1"/>
    </source>
</evidence>
<gene>
    <name evidence="1" type="ORF">CPAV1605_1382</name>
</gene>
<dbReference type="Gene3D" id="3.80.10.10">
    <property type="entry name" value="Ribonuclease Inhibitor"/>
    <property type="match status" value="2"/>
</dbReference>
<reference evidence="1" key="1">
    <citation type="submission" date="2019-09" db="EMBL/GenBank/DDBJ databases">
        <authorList>
            <person name="Needham M D."/>
        </authorList>
    </citation>
    <scope>NUCLEOTIDE SEQUENCE</scope>
</reference>
<protein>
    <recommendedName>
        <fullName evidence="2">Leucine rich repeat</fullName>
    </recommendedName>
</protein>
<proteinExistence type="predicted"/>
<evidence type="ECO:0008006" key="2">
    <source>
        <dbReference type="Google" id="ProtNLM"/>
    </source>
</evidence>
<name>A0A5E8CMJ3_9ZZZZ</name>
<sequence length="779" mass="89637">MNKKNIRKLSIVVGTLYSISNKKRQNSSDDTCIKSIQDKTKVFSIGDSKLINNIAQQKREIVWKRKANQSIKGGSMNTMISQQLLHPDCDSEDTLYCYYCKSKNEKLTALFSKKDLEYKTLNDNPPLPSYYPKPELIDNDDNHILEVLYFKEAEQNVIKDELKILFIPKTFLKCKVCQNYIGGMEKELYVVRDIMLDSKSCNEAIGIIQPSYCIQKKKDNCYDLKLKLSEIMNKWNNKNYKIELEVTVEKKGGKEEKYVKKVSTTDTKYQEEIKDYKISKLIEFQTKLNEKGCSNLSKDVDCVIKKIELDYYSKNKKSQDFITTYQAAIKLKDDNTNCDFGEYKNLYEKLVKTKPQEPISKKSDGECPIYMKDVEKDYNVYLYNSDTAASTWNKRYEKSFIGIRYNANCIPLDLNDFMLKNNNNKLGIKNNNKLTNLGGLTSNLKELYLRNLPQINNVSKLPSNLNSLELLDLPQVKDLSELPSNLKELYLRNSPQINNVSKLPSNLKELTLYELPQVKDVSELPSNLNKLTLWDLPQVKDVSELPSNLNKLTLWNLPQVKDVSELPSNLKELSLWDLPQVKDVSELPSNLKELSLYNLPQINNVSKLPSNLNKLILYYLPQVKDVSELPSNLKELYLRNSPQINNVSKLPSNLKELTLRNLPQVKDVSELPSNLNKLTLWDLPQVKDVSELPSNLNSLDLYNLPQINNVSELPSNLNVLDLVDLHKLKTAKLSNLKKLKLLDLDSLASLERIELSESLKGKIEIKTEDKSLFAKIVYK</sequence>
<organism evidence="1">
    <name type="scientific">seawater metagenome</name>
    <dbReference type="NCBI Taxonomy" id="1561972"/>
    <lineage>
        <taxon>unclassified sequences</taxon>
        <taxon>metagenomes</taxon>
        <taxon>ecological metagenomes</taxon>
    </lineage>
</organism>
<dbReference type="SUPFAM" id="SSF52058">
    <property type="entry name" value="L domain-like"/>
    <property type="match status" value="1"/>
</dbReference>
<dbReference type="InterPro" id="IPR032675">
    <property type="entry name" value="LRR_dom_sf"/>
</dbReference>
<dbReference type="AlphaFoldDB" id="A0A5E8CMJ3"/>